<feature type="region of interest" description="Disordered" evidence="1">
    <location>
        <begin position="1"/>
        <end position="28"/>
    </location>
</feature>
<organism evidence="3 4">
    <name type="scientific">Roseococcus pinisoli</name>
    <dbReference type="NCBI Taxonomy" id="2835040"/>
    <lineage>
        <taxon>Bacteria</taxon>
        <taxon>Pseudomonadati</taxon>
        <taxon>Pseudomonadota</taxon>
        <taxon>Alphaproteobacteria</taxon>
        <taxon>Acetobacterales</taxon>
        <taxon>Roseomonadaceae</taxon>
        <taxon>Roseococcus</taxon>
    </lineage>
</organism>
<evidence type="ECO:0000313" key="3">
    <source>
        <dbReference type="EMBL" id="MBS7813146.1"/>
    </source>
</evidence>
<evidence type="ECO:0000259" key="2">
    <source>
        <dbReference type="Pfam" id="PF13472"/>
    </source>
</evidence>
<gene>
    <name evidence="3" type="ORF">KHU32_19530</name>
</gene>
<dbReference type="Proteomes" id="UP000766336">
    <property type="component" value="Unassembled WGS sequence"/>
</dbReference>
<dbReference type="Pfam" id="PF13472">
    <property type="entry name" value="Lipase_GDSL_2"/>
    <property type="match status" value="1"/>
</dbReference>
<proteinExistence type="predicted"/>
<dbReference type="InterPro" id="IPR036514">
    <property type="entry name" value="SGNH_hydro_sf"/>
</dbReference>
<dbReference type="InterPro" id="IPR013830">
    <property type="entry name" value="SGNH_hydro"/>
</dbReference>
<evidence type="ECO:0000256" key="1">
    <source>
        <dbReference type="SAM" id="MobiDB-lite"/>
    </source>
</evidence>
<feature type="compositionally biased region" description="Gly residues" evidence="1">
    <location>
        <begin position="1"/>
        <end position="10"/>
    </location>
</feature>
<protein>
    <recommendedName>
        <fullName evidence="2">SGNH hydrolase-type esterase domain-containing protein</fullName>
    </recommendedName>
</protein>
<reference evidence="3 4" key="1">
    <citation type="submission" date="2021-05" db="EMBL/GenBank/DDBJ databases">
        <title>Roseococcus sp. XZZS9, whole genome shotgun sequencing project.</title>
        <authorList>
            <person name="Zhao G."/>
            <person name="Shen L."/>
        </authorList>
    </citation>
    <scope>NUCLEOTIDE SEQUENCE [LARGE SCALE GENOMIC DNA]</scope>
    <source>
        <strain evidence="3 4">XZZS9</strain>
    </source>
</reference>
<name>A0ABS5QIG8_9PROT</name>
<accession>A0ABS5QIG8</accession>
<dbReference type="Gene3D" id="2.60.120.1360">
    <property type="match status" value="1"/>
</dbReference>
<keyword evidence="4" id="KW-1185">Reference proteome</keyword>
<dbReference type="EMBL" id="JAHCDA010000004">
    <property type="protein sequence ID" value="MBS7813146.1"/>
    <property type="molecule type" value="Genomic_DNA"/>
</dbReference>
<comment type="caution">
    <text evidence="3">The sequence shown here is derived from an EMBL/GenBank/DDBJ whole genome shotgun (WGS) entry which is preliminary data.</text>
</comment>
<feature type="domain" description="SGNH hydrolase-type esterase" evidence="2">
    <location>
        <begin position="238"/>
        <end position="415"/>
    </location>
</feature>
<dbReference type="SUPFAM" id="SSF52266">
    <property type="entry name" value="SGNH hydrolase"/>
    <property type="match status" value="1"/>
</dbReference>
<dbReference type="RefSeq" id="WP_213671844.1">
    <property type="nucleotide sequence ID" value="NZ_JAHCDA010000004.1"/>
</dbReference>
<evidence type="ECO:0000313" key="4">
    <source>
        <dbReference type="Proteomes" id="UP000766336"/>
    </source>
</evidence>
<sequence>MGVGLAGCQGGASIPRGAGDLPPGRDPIFVAETGPDPSMASVLPASTGGDSFAPLGAALRGIERGNREARALVTIMGDSHSAGPVMVEHLRGLFQSRFGAAGVGRLAPGKAQRFFNPSYVTLGQSGEWTARSALRSSSPGPFGITGYRLSGSGAGDTVTLRSNEAEGFDRVHLAMLAGPEAGSFRLRVDDNWIGPATLKSSRPEFRPMLLDVPAGSREIALELTGDGVVEMLGWGIERRTRGVMVEAFGINGATLSSLENRDPEIMRRELVARPPALLVLEFGTNEATDPDFDGDAYAAALTQQIQRLRQILPRSGIMLMGVPDAARPVRLPPIRRGRRLVEQRQPIGCAAARPLVSISQVRAVQRAVAQSQRVAFFDWSAEVTHSPCRLQALASGEAPLMRGDFVHFTPDGYRLTAEKLYAHILHGAGLRPQRSNA</sequence>
<dbReference type="Gene3D" id="3.40.50.1110">
    <property type="entry name" value="SGNH hydrolase"/>
    <property type="match status" value="1"/>
</dbReference>